<keyword evidence="3" id="KW-1185">Reference proteome</keyword>
<evidence type="ECO:0000313" key="3">
    <source>
        <dbReference type="Proteomes" id="UP000729402"/>
    </source>
</evidence>
<reference evidence="2" key="2">
    <citation type="submission" date="2021-02" db="EMBL/GenBank/DDBJ databases">
        <authorList>
            <person name="Kimball J.A."/>
            <person name="Haas M.W."/>
            <person name="Macchietto M."/>
            <person name="Kono T."/>
            <person name="Duquette J."/>
            <person name="Shao M."/>
        </authorList>
    </citation>
    <scope>NUCLEOTIDE SEQUENCE</scope>
    <source>
        <tissue evidence="2">Fresh leaf tissue</tissue>
    </source>
</reference>
<feature type="region of interest" description="Disordered" evidence="1">
    <location>
        <begin position="1"/>
        <end position="32"/>
    </location>
</feature>
<organism evidence="2 3">
    <name type="scientific">Zizania palustris</name>
    <name type="common">Northern wild rice</name>
    <dbReference type="NCBI Taxonomy" id="103762"/>
    <lineage>
        <taxon>Eukaryota</taxon>
        <taxon>Viridiplantae</taxon>
        <taxon>Streptophyta</taxon>
        <taxon>Embryophyta</taxon>
        <taxon>Tracheophyta</taxon>
        <taxon>Spermatophyta</taxon>
        <taxon>Magnoliopsida</taxon>
        <taxon>Liliopsida</taxon>
        <taxon>Poales</taxon>
        <taxon>Poaceae</taxon>
        <taxon>BOP clade</taxon>
        <taxon>Oryzoideae</taxon>
        <taxon>Oryzeae</taxon>
        <taxon>Zizaniinae</taxon>
        <taxon>Zizania</taxon>
    </lineage>
</organism>
<comment type="caution">
    <text evidence="2">The sequence shown here is derived from an EMBL/GenBank/DDBJ whole genome shotgun (WGS) entry which is preliminary data.</text>
</comment>
<evidence type="ECO:0000313" key="2">
    <source>
        <dbReference type="EMBL" id="KAG8050532.1"/>
    </source>
</evidence>
<dbReference type="EMBL" id="JAAALK010000289">
    <property type="protein sequence ID" value="KAG8050532.1"/>
    <property type="molecule type" value="Genomic_DNA"/>
</dbReference>
<reference evidence="2" key="1">
    <citation type="journal article" date="2021" name="bioRxiv">
        <title>Whole Genome Assembly and Annotation of Northern Wild Rice, Zizania palustris L., Supports a Whole Genome Duplication in the Zizania Genus.</title>
        <authorList>
            <person name="Haas M."/>
            <person name="Kono T."/>
            <person name="Macchietto M."/>
            <person name="Millas R."/>
            <person name="McGilp L."/>
            <person name="Shao M."/>
            <person name="Duquette J."/>
            <person name="Hirsch C.N."/>
            <person name="Kimball J."/>
        </authorList>
    </citation>
    <scope>NUCLEOTIDE SEQUENCE</scope>
    <source>
        <tissue evidence="2">Fresh leaf tissue</tissue>
    </source>
</reference>
<accession>A0A8J5RK85</accession>
<proteinExistence type="predicted"/>
<gene>
    <name evidence="2" type="ORF">GUJ93_ZPchr0009g2117</name>
</gene>
<sequence length="86" mass="9957">MRSSSPSPLQSPPPIDPLSLLPLRHQSRHHVPPRYQRQALIQPYPTMDLSPRTQPPLQSSWRPHEQRRCDAMAGGERWRLEGFGEK</sequence>
<name>A0A8J5RK85_ZIZPA</name>
<protein>
    <submittedName>
        <fullName evidence="2">Uncharacterized protein</fullName>
    </submittedName>
</protein>
<evidence type="ECO:0000256" key="1">
    <source>
        <dbReference type="SAM" id="MobiDB-lite"/>
    </source>
</evidence>
<dbReference type="Proteomes" id="UP000729402">
    <property type="component" value="Unassembled WGS sequence"/>
</dbReference>
<dbReference type="AlphaFoldDB" id="A0A8J5RK85"/>